<dbReference type="FunFam" id="1.10.630.10:FF:000011">
    <property type="entry name" value="Cytochrome P450 83B1"/>
    <property type="match status" value="1"/>
</dbReference>
<dbReference type="AlphaFoldDB" id="A0A8D5B363"/>
<protein>
    <submittedName>
        <fullName evidence="6">Cytochrome P450 71AU105</fullName>
    </submittedName>
</protein>
<dbReference type="PANTHER" id="PTHR47955">
    <property type="entry name" value="CYTOCHROME P450 FAMILY 71 PROTEIN"/>
    <property type="match status" value="1"/>
</dbReference>
<dbReference type="GO" id="GO:0004497">
    <property type="term" value="F:monooxygenase activity"/>
    <property type="evidence" value="ECO:0007669"/>
    <property type="project" value="UniProtKB-KW"/>
</dbReference>
<sequence length="532" mass="59365">MLRHLLQMLQLLGTSDLLQPVSFALVAIFLILLYKWSSASATTANNSLPPSPPKLPIIGNFHQLGLHPHRSLLALSKRHGPLMLLHFGSVPVLVVSSAEAAREIMKTHEIAFSDRPKSTIYEKLAYNYKDIATAPYGEYWRQMKSICVLNLLSNKRVRSFRAVREEETQFMINKIKDCCSILSSSSSSSSVLNLSEMFVTLTNDVICRVALGRKYSGEEGGKMSNEIIKEFMELLGTMDIGDYIPWLSLLSHVNGLHAKIDKVAKQFDDFLESVVQEHSDQMSKSGNDERVHVENKEPKDFVDILLGIQEGSLAGFSLDRVGIKALILDMFVAGTHTTYSVLEWAMTELLRHPRIMSKLQNEVRGIVGNITDIITEDDLVGMHYLKAVIKETLRLHTPGPLLLPRVSTQDVKINDYDIKAKTLVMINAWGIGRDPETFENPEEYEPERFLNNGLDYKGNDFQFIPFGAGRRICPGIQFAISIDEIGLANIVHKFNWALPGGASGEGFDMTESSGVAVNLKYPLKAVALPYLG</sequence>
<evidence type="ECO:0000256" key="5">
    <source>
        <dbReference type="RuleBase" id="RU000461"/>
    </source>
</evidence>
<evidence type="ECO:0000256" key="4">
    <source>
        <dbReference type="PIRSR" id="PIRSR602401-1"/>
    </source>
</evidence>
<gene>
    <name evidence="6" type="primary">cyp71au105</name>
</gene>
<proteinExistence type="evidence at transcript level"/>
<evidence type="ECO:0000256" key="3">
    <source>
        <dbReference type="ARBA" id="ARBA00023004"/>
    </source>
</evidence>
<reference evidence="6" key="1">
    <citation type="journal article" date="2021" name="New Phytol.">
        <title>A promiscuous fatty acid omega-hydroxylase CYP94A90 is likely to be involved in biosynthesis of a floral nitro compound in loquat (Eriobotrya japonica).</title>
        <authorList>
            <person name="Yamaguchi T."/>
            <person name="Matsui Y."/>
            <person name="Kitaoka N."/>
            <person name="Kuwahara Y."/>
            <person name="Asano Y."/>
            <person name="Matsuura H."/>
            <person name="Sunohara Y."/>
            <person name="Matsumoto H."/>
        </authorList>
    </citation>
    <scope>NUCLEOTIDE SEQUENCE</scope>
    <source>
        <tissue evidence="6">Flower</tissue>
    </source>
</reference>
<dbReference type="GO" id="GO:0016705">
    <property type="term" value="F:oxidoreductase activity, acting on paired donors, with incorporation or reduction of molecular oxygen"/>
    <property type="evidence" value="ECO:0007669"/>
    <property type="project" value="InterPro"/>
</dbReference>
<comment type="similarity">
    <text evidence="1 5">Belongs to the cytochrome P450 family.</text>
</comment>
<name>A0A8D5B363_9ROSA</name>
<keyword evidence="5" id="KW-0503">Monooxygenase</keyword>
<dbReference type="EMBL" id="LC534967">
    <property type="protein sequence ID" value="BCB92251.1"/>
    <property type="molecule type" value="mRNA"/>
</dbReference>
<dbReference type="PRINTS" id="PR00463">
    <property type="entry name" value="EP450I"/>
</dbReference>
<comment type="cofactor">
    <cofactor evidence="4">
        <name>heme</name>
        <dbReference type="ChEBI" id="CHEBI:30413"/>
    </cofactor>
</comment>
<dbReference type="Pfam" id="PF00067">
    <property type="entry name" value="p450"/>
    <property type="match status" value="1"/>
</dbReference>
<dbReference type="Gene3D" id="1.10.630.10">
    <property type="entry name" value="Cytochrome P450"/>
    <property type="match status" value="1"/>
</dbReference>
<dbReference type="PANTHER" id="PTHR47955:SF15">
    <property type="entry name" value="CYTOCHROME P450 71A2-LIKE"/>
    <property type="match status" value="1"/>
</dbReference>
<dbReference type="InterPro" id="IPR001128">
    <property type="entry name" value="Cyt_P450"/>
</dbReference>
<feature type="binding site" description="axial binding residue" evidence="4">
    <location>
        <position position="473"/>
    </location>
    <ligand>
        <name>heme</name>
        <dbReference type="ChEBI" id="CHEBI:30413"/>
    </ligand>
    <ligandPart>
        <name>Fe</name>
        <dbReference type="ChEBI" id="CHEBI:18248"/>
    </ligandPart>
</feature>
<evidence type="ECO:0000256" key="2">
    <source>
        <dbReference type="ARBA" id="ARBA00022723"/>
    </source>
</evidence>
<dbReference type="GO" id="GO:0005506">
    <property type="term" value="F:iron ion binding"/>
    <property type="evidence" value="ECO:0007669"/>
    <property type="project" value="InterPro"/>
</dbReference>
<keyword evidence="2 4" id="KW-0479">Metal-binding</keyword>
<organism evidence="6">
    <name type="scientific">Eriobotrya japonica</name>
    <dbReference type="NCBI Taxonomy" id="32224"/>
    <lineage>
        <taxon>Eukaryota</taxon>
        <taxon>Viridiplantae</taxon>
        <taxon>Streptophyta</taxon>
        <taxon>Embryophyta</taxon>
        <taxon>Tracheophyta</taxon>
        <taxon>Spermatophyta</taxon>
        <taxon>Magnoliopsida</taxon>
        <taxon>eudicotyledons</taxon>
        <taxon>Gunneridae</taxon>
        <taxon>Pentapetalae</taxon>
        <taxon>rosids</taxon>
        <taxon>fabids</taxon>
        <taxon>Rosales</taxon>
        <taxon>Rosaceae</taxon>
        <taxon>Amygdaloideae</taxon>
        <taxon>Maleae</taxon>
        <taxon>Eriobotrya</taxon>
    </lineage>
</organism>
<accession>A0A8D5B363</accession>
<keyword evidence="5" id="KW-0560">Oxidoreductase</keyword>
<dbReference type="SUPFAM" id="SSF48264">
    <property type="entry name" value="Cytochrome P450"/>
    <property type="match status" value="1"/>
</dbReference>
<keyword evidence="4 5" id="KW-0349">Heme</keyword>
<dbReference type="PRINTS" id="PR00385">
    <property type="entry name" value="P450"/>
</dbReference>
<dbReference type="InterPro" id="IPR002401">
    <property type="entry name" value="Cyt_P450_E_grp-I"/>
</dbReference>
<keyword evidence="3 4" id="KW-0408">Iron</keyword>
<evidence type="ECO:0000256" key="1">
    <source>
        <dbReference type="ARBA" id="ARBA00010617"/>
    </source>
</evidence>
<dbReference type="CDD" id="cd11072">
    <property type="entry name" value="CYP71-like"/>
    <property type="match status" value="1"/>
</dbReference>
<dbReference type="GO" id="GO:0020037">
    <property type="term" value="F:heme binding"/>
    <property type="evidence" value="ECO:0007669"/>
    <property type="project" value="InterPro"/>
</dbReference>
<dbReference type="InterPro" id="IPR036396">
    <property type="entry name" value="Cyt_P450_sf"/>
</dbReference>
<dbReference type="InterPro" id="IPR017972">
    <property type="entry name" value="Cyt_P450_CS"/>
</dbReference>
<evidence type="ECO:0000313" key="6">
    <source>
        <dbReference type="EMBL" id="BCB92251.1"/>
    </source>
</evidence>
<dbReference type="PROSITE" id="PS00086">
    <property type="entry name" value="CYTOCHROME_P450"/>
    <property type="match status" value="1"/>
</dbReference>